<protein>
    <submittedName>
        <fullName evidence="2">Uncharacterized protein</fullName>
    </submittedName>
</protein>
<evidence type="ECO:0000313" key="2">
    <source>
        <dbReference type="EMBL" id="PVA08721.1"/>
    </source>
</evidence>
<dbReference type="RefSeq" id="WP_108693539.1">
    <property type="nucleotide sequence ID" value="NZ_QCYH01000019.1"/>
</dbReference>
<accession>A0A2T7G2S3</accession>
<name>A0A2T7G2S3_9RHOB</name>
<dbReference type="EMBL" id="QCYH01000019">
    <property type="protein sequence ID" value="PVA08721.1"/>
    <property type="molecule type" value="Genomic_DNA"/>
</dbReference>
<feature type="region of interest" description="Disordered" evidence="1">
    <location>
        <begin position="1"/>
        <end position="22"/>
    </location>
</feature>
<organism evidence="2 3">
    <name type="scientific">Pelagivirga sediminicola</name>
    <dbReference type="NCBI Taxonomy" id="2170575"/>
    <lineage>
        <taxon>Bacteria</taxon>
        <taxon>Pseudomonadati</taxon>
        <taxon>Pseudomonadota</taxon>
        <taxon>Alphaproteobacteria</taxon>
        <taxon>Rhodobacterales</taxon>
        <taxon>Paracoccaceae</taxon>
        <taxon>Pelagivirga</taxon>
    </lineage>
</organism>
<dbReference type="Proteomes" id="UP000244446">
    <property type="component" value="Unassembled WGS sequence"/>
</dbReference>
<dbReference type="AlphaFoldDB" id="A0A2T7G2S3"/>
<sequence>MIAASANDHPQQITSPTYEDTNMREEITATAQMIEDCNAAASLAERQTARLEAALATMAYPDDEDDAAALLQNALCDLRHFADQKGLAFGTADHRAYQIYLLEKRA</sequence>
<evidence type="ECO:0000313" key="3">
    <source>
        <dbReference type="Proteomes" id="UP000244446"/>
    </source>
</evidence>
<keyword evidence="3" id="KW-1185">Reference proteome</keyword>
<reference evidence="2 3" key="1">
    <citation type="submission" date="2018-04" db="EMBL/GenBank/DDBJ databases">
        <title>Pelagivirga bohaiensis gen. nov., sp. nov., a bacterium isolated from the Bohai Sea.</title>
        <authorList>
            <person name="Ji X."/>
        </authorList>
    </citation>
    <scope>NUCLEOTIDE SEQUENCE [LARGE SCALE GENOMIC DNA]</scope>
    <source>
        <strain evidence="2 3">BH-SD19</strain>
    </source>
</reference>
<proteinExistence type="predicted"/>
<feature type="compositionally biased region" description="Polar residues" evidence="1">
    <location>
        <begin position="8"/>
        <end position="20"/>
    </location>
</feature>
<comment type="caution">
    <text evidence="2">The sequence shown here is derived from an EMBL/GenBank/DDBJ whole genome shotgun (WGS) entry which is preliminary data.</text>
</comment>
<evidence type="ECO:0000256" key="1">
    <source>
        <dbReference type="SAM" id="MobiDB-lite"/>
    </source>
</evidence>
<dbReference type="OrthoDB" id="7845678at2"/>
<gene>
    <name evidence="2" type="ORF">DC366_17800</name>
</gene>